<protein>
    <recommendedName>
        <fullName evidence="4">Zinc-finger domain-containing protein</fullName>
    </recommendedName>
</protein>
<dbReference type="OrthoDB" id="298344at2759"/>
<comment type="caution">
    <text evidence="2">The sequence shown here is derived from an EMBL/GenBank/DDBJ whole genome shotgun (WGS) entry which is preliminary data.</text>
</comment>
<dbReference type="EMBL" id="JAACJN010000022">
    <property type="protein sequence ID" value="KAF5389370.1"/>
    <property type="molecule type" value="Genomic_DNA"/>
</dbReference>
<feature type="region of interest" description="Disordered" evidence="1">
    <location>
        <begin position="21"/>
        <end position="84"/>
    </location>
</feature>
<keyword evidence="3" id="KW-1185">Reference proteome</keyword>
<evidence type="ECO:0000313" key="3">
    <source>
        <dbReference type="Proteomes" id="UP000518752"/>
    </source>
</evidence>
<gene>
    <name evidence="2" type="ORF">D9757_004268</name>
</gene>
<name>A0A8H5HUB5_9AGAR</name>
<feature type="compositionally biased region" description="Polar residues" evidence="1">
    <location>
        <begin position="25"/>
        <end position="37"/>
    </location>
</feature>
<evidence type="ECO:0008006" key="4">
    <source>
        <dbReference type="Google" id="ProtNLM"/>
    </source>
</evidence>
<evidence type="ECO:0000313" key="2">
    <source>
        <dbReference type="EMBL" id="KAF5389370.1"/>
    </source>
</evidence>
<proteinExistence type="predicted"/>
<reference evidence="2 3" key="1">
    <citation type="journal article" date="2020" name="ISME J.">
        <title>Uncovering the hidden diversity of litter-decomposition mechanisms in mushroom-forming fungi.</title>
        <authorList>
            <person name="Floudas D."/>
            <person name="Bentzer J."/>
            <person name="Ahren D."/>
            <person name="Johansson T."/>
            <person name="Persson P."/>
            <person name="Tunlid A."/>
        </authorList>
    </citation>
    <scope>NUCLEOTIDE SEQUENCE [LARGE SCALE GENOMIC DNA]</scope>
    <source>
        <strain evidence="2 3">CBS 406.79</strain>
    </source>
</reference>
<feature type="compositionally biased region" description="Basic and acidic residues" evidence="1">
    <location>
        <begin position="344"/>
        <end position="354"/>
    </location>
</feature>
<organism evidence="2 3">
    <name type="scientific">Collybiopsis confluens</name>
    <dbReference type="NCBI Taxonomy" id="2823264"/>
    <lineage>
        <taxon>Eukaryota</taxon>
        <taxon>Fungi</taxon>
        <taxon>Dikarya</taxon>
        <taxon>Basidiomycota</taxon>
        <taxon>Agaricomycotina</taxon>
        <taxon>Agaricomycetes</taxon>
        <taxon>Agaricomycetidae</taxon>
        <taxon>Agaricales</taxon>
        <taxon>Marasmiineae</taxon>
        <taxon>Omphalotaceae</taxon>
        <taxon>Collybiopsis</taxon>
    </lineage>
</organism>
<feature type="compositionally biased region" description="Polar residues" evidence="1">
    <location>
        <begin position="44"/>
        <end position="56"/>
    </location>
</feature>
<feature type="region of interest" description="Disordered" evidence="1">
    <location>
        <begin position="344"/>
        <end position="364"/>
    </location>
</feature>
<dbReference type="Proteomes" id="UP000518752">
    <property type="component" value="Unassembled WGS sequence"/>
</dbReference>
<dbReference type="AlphaFoldDB" id="A0A8H5HUB5"/>
<sequence length="643" mass="71548">MPSTASGSAVWRFKQVYVEIPPSPFHTTSSRRPITSANHKENTPLRSSVTNRPDPQTNKRKNSSPAPQKQTSKKPRIDNSSTETVQGFSAHDNALINCHQCKAKHDPSAILQCTFTVYKNASKPANTRRCSAKYCRNCLKKYSEDLDRIVATTSGRKANGHADASYVFKCPRCRGLCSCWVCKSKATKIANSAQPANAKQLNLAHGSAACIQKPAALPDVTWSSVPAQLSLKDYEDRILIREFVVRFSNLRGMSISKAQLEELDFVGGTHEPDGDTQGVYVEWVSEVCVKSLVLSLIGVLAAEEDSSATLVIQNAMKDIRHAGANLTRMWAVLSSLREILGRPEKKLQSERPNEEGSDGESSEDRIIIEYPDPSPPPAAHNVRGTRSTASTDILIVHTAQLIPVILGLTQTVLESHAIRVELEEGAKEGRERFRESRERIKLDNESWDALRKDLEGAKEPDLIKIKTERQAHKSRILALENAAKVVAPAFAHRFSNLGTDSDGRTYWALSPGVHDREYALDCIAPRSTNASRSMKSRNRRRSQMLDEDRKVLKDWTKFLAVHGKEPPSGKVADQPRDVVTDQPQWWGFWDPSEIRRLAEWLSITHGVSNSKPSSGSSIKTLVKNINEYATTLEWIAKGEDDEE</sequence>
<accession>A0A8H5HUB5</accession>
<evidence type="ECO:0000256" key="1">
    <source>
        <dbReference type="SAM" id="MobiDB-lite"/>
    </source>
</evidence>